<proteinExistence type="predicted"/>
<evidence type="ECO:0000256" key="3">
    <source>
        <dbReference type="ARBA" id="ARBA00022692"/>
    </source>
</evidence>
<feature type="transmembrane region" description="Helical" evidence="6">
    <location>
        <begin position="392"/>
        <end position="413"/>
    </location>
</feature>
<feature type="transmembrane region" description="Helical" evidence="6">
    <location>
        <begin position="552"/>
        <end position="571"/>
    </location>
</feature>
<evidence type="ECO:0008006" key="9">
    <source>
        <dbReference type="Google" id="ProtNLM"/>
    </source>
</evidence>
<feature type="transmembrane region" description="Helical" evidence="6">
    <location>
        <begin position="419"/>
        <end position="437"/>
    </location>
</feature>
<evidence type="ECO:0000256" key="4">
    <source>
        <dbReference type="ARBA" id="ARBA00022989"/>
    </source>
</evidence>
<keyword evidence="2" id="KW-0813">Transport</keyword>
<feature type="transmembrane region" description="Helical" evidence="6">
    <location>
        <begin position="64"/>
        <end position="86"/>
    </location>
</feature>
<dbReference type="Pfam" id="PF06609">
    <property type="entry name" value="TRI12"/>
    <property type="match status" value="1"/>
</dbReference>
<protein>
    <recommendedName>
        <fullName evidence="9">Major facilitator superfamily (MFS) profile domain-containing protein</fullName>
    </recommendedName>
</protein>
<feature type="transmembrane region" description="Helical" evidence="6">
    <location>
        <begin position="207"/>
        <end position="229"/>
    </location>
</feature>
<evidence type="ECO:0000256" key="2">
    <source>
        <dbReference type="ARBA" id="ARBA00022448"/>
    </source>
</evidence>
<feature type="transmembrane region" description="Helical" evidence="6">
    <location>
        <begin position="286"/>
        <end position="303"/>
    </location>
</feature>
<gene>
    <name evidence="7" type="ORF">VTJ49DRAFT_6851</name>
</gene>
<feature type="transmembrane region" description="Helical" evidence="6">
    <location>
        <begin position="179"/>
        <end position="201"/>
    </location>
</feature>
<feature type="transmembrane region" description="Helical" evidence="6">
    <location>
        <begin position="365"/>
        <end position="385"/>
    </location>
</feature>
<keyword evidence="5 6" id="KW-0472">Membrane</keyword>
<feature type="transmembrane region" description="Helical" evidence="6">
    <location>
        <begin position="449"/>
        <end position="476"/>
    </location>
</feature>
<dbReference type="InterPro" id="IPR036259">
    <property type="entry name" value="MFS_trans_sf"/>
</dbReference>
<dbReference type="Proteomes" id="UP001583172">
    <property type="component" value="Unassembled WGS sequence"/>
</dbReference>
<keyword evidence="4 6" id="KW-1133">Transmembrane helix</keyword>
<dbReference type="SUPFAM" id="SSF103473">
    <property type="entry name" value="MFS general substrate transporter"/>
    <property type="match status" value="2"/>
</dbReference>
<reference evidence="7 8" key="1">
    <citation type="journal article" date="2024" name="Commun. Biol.">
        <title>Comparative genomic analysis of thermophilic fungi reveals convergent evolutionary adaptations and gene losses.</title>
        <authorList>
            <person name="Steindorff A.S."/>
            <person name="Aguilar-Pontes M.V."/>
            <person name="Robinson A.J."/>
            <person name="Andreopoulos B."/>
            <person name="LaButti K."/>
            <person name="Kuo A."/>
            <person name="Mondo S."/>
            <person name="Riley R."/>
            <person name="Otillar R."/>
            <person name="Haridas S."/>
            <person name="Lipzen A."/>
            <person name="Grimwood J."/>
            <person name="Schmutz J."/>
            <person name="Clum A."/>
            <person name="Reid I.D."/>
            <person name="Moisan M.C."/>
            <person name="Butler G."/>
            <person name="Nguyen T.T.M."/>
            <person name="Dewar K."/>
            <person name="Conant G."/>
            <person name="Drula E."/>
            <person name="Henrissat B."/>
            <person name="Hansel C."/>
            <person name="Singer S."/>
            <person name="Hutchinson M.I."/>
            <person name="de Vries R.P."/>
            <person name="Natvig D.O."/>
            <person name="Powell A.J."/>
            <person name="Tsang A."/>
            <person name="Grigoriev I.V."/>
        </authorList>
    </citation>
    <scope>NUCLEOTIDE SEQUENCE [LARGE SCALE GENOMIC DNA]</scope>
    <source>
        <strain evidence="7 8">CBS 620.91</strain>
    </source>
</reference>
<dbReference type="PANTHER" id="PTHR23501:SF109">
    <property type="entry name" value="MAJOR FACILITATOR SUPERFAMILY (MFS) PROFILE DOMAIN-CONTAINING PROTEIN-RELATED"/>
    <property type="match status" value="1"/>
</dbReference>
<feature type="transmembrane region" description="Helical" evidence="6">
    <location>
        <begin position="101"/>
        <end position="123"/>
    </location>
</feature>
<dbReference type="Gene3D" id="1.20.1250.20">
    <property type="entry name" value="MFS general substrate transporter like domains"/>
    <property type="match status" value="2"/>
</dbReference>
<name>A0ABR3VPR2_HUMIN</name>
<dbReference type="InterPro" id="IPR010573">
    <property type="entry name" value="MFS_Str1/Tri12-like"/>
</dbReference>
<keyword evidence="8" id="KW-1185">Reference proteome</keyword>
<feature type="transmembrane region" description="Helical" evidence="6">
    <location>
        <begin position="255"/>
        <end position="274"/>
    </location>
</feature>
<comment type="subcellular location">
    <subcellularLocation>
        <location evidence="1">Membrane</location>
        <topology evidence="1">Multi-pass membrane protein</topology>
    </subcellularLocation>
</comment>
<accession>A0ABR3VPR2</accession>
<evidence type="ECO:0000256" key="1">
    <source>
        <dbReference type="ARBA" id="ARBA00004141"/>
    </source>
</evidence>
<sequence>MENLFSRILPVRTRQVFDESKHATVSEEVGPVNGQEVVVRCTTDMVVHNPLEAEQRRRTGNLKFWLALTALAFTWTSAQAPLYLFAGAPVYIYRGLGGVDYWVWFVSANLLATAAISPFVGALSDLMGRRHVAILGNLAIILGQVICGAAKDMDMFIGINELTALAGTAELVSLSHRGYYIAGMVLTVLPFLPSAMYAQLISSSATWRYIAVVTGAWAAAGLFTTVLFYHPPLPPRSARLETWSEKLGLLKRKDFVGGFLSIGGLAGFEAGILLGGYQYPWTSPRTLFPLTFGGLCLIFFVAWELWGTAHPMVPRNLSKAPGTLAMTMIITFISGANFFSVLLLWPPEAYNVYGHDPIGVGIRGLPFAFGVFTSCLVSLILLSLLRDGKVKWLIVSASVLMTAGCGSLSLARVDNIHQVYGILFVAGLGVGGITIPVSTVATIVCEPEVIATVTALTIAVRIVGGAVGYAVGYAVYFNVFVHRLLPELSKHVGAACAGVGIVDPKVVHEAVGLTAHSLVAELRHLPGIEGNETVWEQIVAAGQQGYASAYPWVYYCSVAFGGVAVIASLFLRDISDLVDDTVVAVM</sequence>
<evidence type="ECO:0000313" key="8">
    <source>
        <dbReference type="Proteomes" id="UP001583172"/>
    </source>
</evidence>
<comment type="caution">
    <text evidence="7">The sequence shown here is derived from an EMBL/GenBank/DDBJ whole genome shotgun (WGS) entry which is preliminary data.</text>
</comment>
<dbReference type="PANTHER" id="PTHR23501">
    <property type="entry name" value="MAJOR FACILITATOR SUPERFAMILY"/>
    <property type="match status" value="1"/>
</dbReference>
<dbReference type="EMBL" id="JAZGSY010000007">
    <property type="protein sequence ID" value="KAL1843908.1"/>
    <property type="molecule type" value="Genomic_DNA"/>
</dbReference>
<feature type="transmembrane region" description="Helical" evidence="6">
    <location>
        <begin position="324"/>
        <end position="345"/>
    </location>
</feature>
<keyword evidence="3 6" id="KW-0812">Transmembrane</keyword>
<evidence type="ECO:0000256" key="6">
    <source>
        <dbReference type="SAM" id="Phobius"/>
    </source>
</evidence>
<organism evidence="7 8">
    <name type="scientific">Humicola insolens</name>
    <name type="common">Soft-rot fungus</name>
    <dbReference type="NCBI Taxonomy" id="85995"/>
    <lineage>
        <taxon>Eukaryota</taxon>
        <taxon>Fungi</taxon>
        <taxon>Dikarya</taxon>
        <taxon>Ascomycota</taxon>
        <taxon>Pezizomycotina</taxon>
        <taxon>Sordariomycetes</taxon>
        <taxon>Sordariomycetidae</taxon>
        <taxon>Sordariales</taxon>
        <taxon>Chaetomiaceae</taxon>
        <taxon>Mycothermus</taxon>
    </lineage>
</organism>
<evidence type="ECO:0000256" key="5">
    <source>
        <dbReference type="ARBA" id="ARBA00023136"/>
    </source>
</evidence>
<evidence type="ECO:0000313" key="7">
    <source>
        <dbReference type="EMBL" id="KAL1843908.1"/>
    </source>
</evidence>